<dbReference type="AlphaFoldDB" id="A0A328TMZ8"/>
<dbReference type="GO" id="GO:0003333">
    <property type="term" value="P:amino acid transmembrane transport"/>
    <property type="evidence" value="ECO:0007669"/>
    <property type="project" value="InterPro"/>
</dbReference>
<evidence type="ECO:0000256" key="7">
    <source>
        <dbReference type="ARBA" id="ARBA00022970"/>
    </source>
</evidence>
<feature type="transmembrane region" description="Helical" evidence="10">
    <location>
        <begin position="61"/>
        <end position="86"/>
    </location>
</feature>
<sequence>MFSLPVVMSGAWFLWYSLLLILTWFCMLLSGLLYLEASLHYPAGASFDTVTRDLLGRSWNLVNGLSVVFVLGILTYAYISASGAIIHQHSLSQLSVDLSTRTAGLLFALLVALFIWLGYGRG</sequence>
<evidence type="ECO:0000256" key="1">
    <source>
        <dbReference type="ARBA" id="ARBA00004429"/>
    </source>
</evidence>
<comment type="similarity">
    <text evidence="2">Belongs to the amino acid/polyamine transporter 2 family. Mtr/TnaB/TyrP permease subfamily.</text>
</comment>
<evidence type="ECO:0000256" key="8">
    <source>
        <dbReference type="ARBA" id="ARBA00022989"/>
    </source>
</evidence>
<feature type="transmembrane region" description="Helical" evidence="10">
    <location>
        <begin position="12"/>
        <end position="35"/>
    </location>
</feature>
<evidence type="ECO:0000313" key="11">
    <source>
        <dbReference type="EMBL" id="RAP70843.1"/>
    </source>
</evidence>
<keyword evidence="5" id="KW-0997">Cell inner membrane</keyword>
<keyword evidence="9 10" id="KW-0472">Membrane</keyword>
<dbReference type="InterPro" id="IPR013059">
    <property type="entry name" value="Trp_tyr_transpt"/>
</dbReference>
<dbReference type="InterPro" id="IPR018227">
    <property type="entry name" value="Amino_acid_transport_2"/>
</dbReference>
<comment type="caution">
    <text evidence="11">The sequence shown here is derived from an EMBL/GenBank/DDBJ whole genome shotgun (WGS) entry which is preliminary data.</text>
</comment>
<dbReference type="PANTHER" id="PTHR46997">
    <property type="entry name" value="LOW AFFINITY TRYPTOPHAN PERMEASE-RELATED"/>
    <property type="match status" value="1"/>
</dbReference>
<keyword evidence="8 10" id="KW-1133">Transmembrane helix</keyword>
<dbReference type="GO" id="GO:0015173">
    <property type="term" value="F:aromatic amino acid transmembrane transporter activity"/>
    <property type="evidence" value="ECO:0007669"/>
    <property type="project" value="InterPro"/>
</dbReference>
<feature type="transmembrane region" description="Helical" evidence="10">
    <location>
        <begin position="98"/>
        <end position="119"/>
    </location>
</feature>
<name>A0A328TMZ8_9GAMM</name>
<keyword evidence="4" id="KW-1003">Cell membrane</keyword>
<reference evidence="11" key="1">
    <citation type="submission" date="2018-04" db="EMBL/GenBank/DDBJ databases">
        <title>Genomes of the Obligate Erwinia dacicola and Facultative Enterobacter sp. OLF Endosymbionts of the Olive Fruit fly, Bactrocera oleae.</title>
        <authorList>
            <person name="Estes A.M."/>
            <person name="Hearn D.J."/>
            <person name="Agarwal S."/>
            <person name="Pierson E.A."/>
            <person name="Dunning-Hotopp J.C."/>
        </authorList>
    </citation>
    <scope>NUCLEOTIDE SEQUENCE [LARGE SCALE GENOMIC DNA]</scope>
    <source>
        <strain evidence="11">Oroville</strain>
    </source>
</reference>
<evidence type="ECO:0000256" key="4">
    <source>
        <dbReference type="ARBA" id="ARBA00022475"/>
    </source>
</evidence>
<proteinExistence type="inferred from homology"/>
<dbReference type="GO" id="GO:0005886">
    <property type="term" value="C:plasma membrane"/>
    <property type="evidence" value="ECO:0007669"/>
    <property type="project" value="UniProtKB-SubCell"/>
</dbReference>
<keyword evidence="7" id="KW-0029">Amino-acid transport</keyword>
<comment type="subcellular location">
    <subcellularLocation>
        <location evidence="1">Cell inner membrane</location>
        <topology evidence="1">Multi-pass membrane protein</topology>
    </subcellularLocation>
</comment>
<keyword evidence="3" id="KW-0813">Transport</keyword>
<dbReference type="Proteomes" id="UP000244334">
    <property type="component" value="Unassembled WGS sequence"/>
</dbReference>
<evidence type="ECO:0000256" key="9">
    <source>
        <dbReference type="ARBA" id="ARBA00023136"/>
    </source>
</evidence>
<evidence type="ECO:0000256" key="6">
    <source>
        <dbReference type="ARBA" id="ARBA00022692"/>
    </source>
</evidence>
<dbReference type="Pfam" id="PF03222">
    <property type="entry name" value="Trp_Tyr_perm"/>
    <property type="match status" value="1"/>
</dbReference>
<dbReference type="PANTHER" id="PTHR46997:SF1">
    <property type="entry name" value="LOW AFFINITY TRYPTOPHAN PERMEASE-RELATED"/>
    <property type="match status" value="1"/>
</dbReference>
<evidence type="ECO:0000256" key="3">
    <source>
        <dbReference type="ARBA" id="ARBA00022448"/>
    </source>
</evidence>
<keyword evidence="12" id="KW-1185">Reference proteome</keyword>
<evidence type="ECO:0000256" key="2">
    <source>
        <dbReference type="ARBA" id="ARBA00005452"/>
    </source>
</evidence>
<evidence type="ECO:0000313" key="12">
    <source>
        <dbReference type="Proteomes" id="UP000244334"/>
    </source>
</evidence>
<evidence type="ECO:0000256" key="5">
    <source>
        <dbReference type="ARBA" id="ARBA00022519"/>
    </source>
</evidence>
<organism evidence="11 12">
    <name type="scientific">Candidatus Erwinia dacicola</name>
    <dbReference type="NCBI Taxonomy" id="252393"/>
    <lineage>
        <taxon>Bacteria</taxon>
        <taxon>Pseudomonadati</taxon>
        <taxon>Pseudomonadota</taxon>
        <taxon>Gammaproteobacteria</taxon>
        <taxon>Enterobacterales</taxon>
        <taxon>Erwiniaceae</taxon>
        <taxon>Erwinia</taxon>
    </lineage>
</organism>
<accession>A0A328TMZ8</accession>
<dbReference type="EMBL" id="LJAM02000251">
    <property type="protein sequence ID" value="RAP70843.1"/>
    <property type="molecule type" value="Genomic_DNA"/>
</dbReference>
<gene>
    <name evidence="11" type="ORF">ACZ87_02355</name>
</gene>
<evidence type="ECO:0000256" key="10">
    <source>
        <dbReference type="SAM" id="Phobius"/>
    </source>
</evidence>
<protein>
    <submittedName>
        <fullName evidence="11">Tryptophan/tyrosine permease family protein</fullName>
    </submittedName>
</protein>
<keyword evidence="6 10" id="KW-0812">Transmembrane</keyword>